<protein>
    <submittedName>
        <fullName evidence="1">Uncharacterized protein</fullName>
    </submittedName>
</protein>
<dbReference type="SUPFAM" id="SSF47598">
    <property type="entry name" value="Ribbon-helix-helix"/>
    <property type="match status" value="1"/>
</dbReference>
<comment type="caution">
    <text evidence="1">The sequence shown here is derived from an EMBL/GenBank/DDBJ whole genome shotgun (WGS) entry which is preliminary data.</text>
</comment>
<name>A0A8J7AW50_9CYAN</name>
<evidence type="ECO:0000313" key="1">
    <source>
        <dbReference type="EMBL" id="MBE9076842.1"/>
    </source>
</evidence>
<gene>
    <name evidence="1" type="ORF">IQ241_05955</name>
</gene>
<dbReference type="RefSeq" id="WP_193905497.1">
    <property type="nucleotide sequence ID" value="NZ_JADEXG010000009.1"/>
</dbReference>
<sequence>MQGKHKVTLYLPNDLHRQLKIRSAVDGEAMSAMAERAIGFYLTHSDIVEGTADTCGQTHRVYDCPECSTAVVLREGELAAVSTHSNSCRVDDLTLGEMPIAPDSLSRDEGELVPC</sequence>
<dbReference type="AlphaFoldDB" id="A0A8J7AW50"/>
<dbReference type="Proteomes" id="UP000636505">
    <property type="component" value="Unassembled WGS sequence"/>
</dbReference>
<dbReference type="InterPro" id="IPR010985">
    <property type="entry name" value="Ribbon_hlx_hlx"/>
</dbReference>
<proteinExistence type="predicted"/>
<reference evidence="1" key="1">
    <citation type="submission" date="2020-10" db="EMBL/GenBank/DDBJ databases">
        <authorList>
            <person name="Castelo-Branco R."/>
            <person name="Eusebio N."/>
            <person name="Adriana R."/>
            <person name="Vieira A."/>
            <person name="Brugerolle De Fraissinette N."/>
            <person name="Rezende De Castro R."/>
            <person name="Schneider M.P."/>
            <person name="Vasconcelos V."/>
            <person name="Leao P.N."/>
        </authorList>
    </citation>
    <scope>NUCLEOTIDE SEQUENCE</scope>
    <source>
        <strain evidence="1">LEGE 07310</strain>
    </source>
</reference>
<dbReference type="EMBL" id="JADEXG010000009">
    <property type="protein sequence ID" value="MBE9076842.1"/>
    <property type="molecule type" value="Genomic_DNA"/>
</dbReference>
<evidence type="ECO:0000313" key="2">
    <source>
        <dbReference type="Proteomes" id="UP000636505"/>
    </source>
</evidence>
<organism evidence="1 2">
    <name type="scientific">Vasconcelosia minhoensis LEGE 07310</name>
    <dbReference type="NCBI Taxonomy" id="915328"/>
    <lineage>
        <taxon>Bacteria</taxon>
        <taxon>Bacillati</taxon>
        <taxon>Cyanobacteriota</taxon>
        <taxon>Cyanophyceae</taxon>
        <taxon>Nodosilineales</taxon>
        <taxon>Cymatolegaceae</taxon>
        <taxon>Vasconcelosia</taxon>
        <taxon>Vasconcelosia minhoensis</taxon>
    </lineage>
</organism>
<accession>A0A8J7AW50</accession>
<keyword evidence="2" id="KW-1185">Reference proteome</keyword>
<dbReference type="GO" id="GO:0006355">
    <property type="term" value="P:regulation of DNA-templated transcription"/>
    <property type="evidence" value="ECO:0007669"/>
    <property type="project" value="InterPro"/>
</dbReference>